<dbReference type="RefSeq" id="WP_069918008.1">
    <property type="nucleotide sequence ID" value="NZ_CM007203.1"/>
</dbReference>
<dbReference type="Proteomes" id="UP000095705">
    <property type="component" value="Plasmid pACMP1"/>
</dbReference>
<evidence type="ECO:0000313" key="2">
    <source>
        <dbReference type="Proteomes" id="UP000095705"/>
    </source>
</evidence>
<dbReference type="AlphaFoldDB" id="A0A1E5NXY9"/>
<reference evidence="1 2" key="1">
    <citation type="submission" date="2016-08" db="EMBL/GenBank/DDBJ databases">
        <title>The complete genome of Streptomyces subrutilus 10-1-1.</title>
        <authorList>
            <person name="Chen X."/>
        </authorList>
    </citation>
    <scope>NUCLEOTIDE SEQUENCE [LARGE SCALE GENOMIC DNA]</scope>
    <source>
        <strain evidence="1 2">10-1-1</strain>
        <plasmid evidence="2">pacmp1</plasmid>
    </source>
</reference>
<accession>A0A1E5NXY9</accession>
<protein>
    <submittedName>
        <fullName evidence="1">Uncharacterized protein</fullName>
    </submittedName>
</protein>
<keyword evidence="1" id="KW-0614">Plasmid</keyword>
<dbReference type="OrthoDB" id="4317400at2"/>
<dbReference type="EMBL" id="MEHK01000005">
    <property type="protein sequence ID" value="OEJ21121.1"/>
    <property type="molecule type" value="Genomic_DNA"/>
</dbReference>
<organism evidence="1 2">
    <name type="scientific">Streptomyces subrutilus</name>
    <dbReference type="NCBI Taxonomy" id="36818"/>
    <lineage>
        <taxon>Bacteria</taxon>
        <taxon>Bacillati</taxon>
        <taxon>Actinomycetota</taxon>
        <taxon>Actinomycetes</taxon>
        <taxon>Kitasatosporales</taxon>
        <taxon>Streptomycetaceae</taxon>
        <taxon>Streptomyces</taxon>
    </lineage>
</organism>
<geneLocation type="plasmid" evidence="2">
    <name>pacmp1</name>
</geneLocation>
<sequence length="327" mass="35139">MPWDSVPWFVEGAAEHSSEVTRLLAYSAFGGAEGIVGPSDLRVQALSSPAAAVRVGVGACAITNRAPGGAYQAYAARLPTADQVAVAATGVTARSDLVVARIENPHSQGESWPLPNDPKAGPYVFTRIISGVPKTTTSIEQVRPGDSAITLARIDLPPNTSSVTGAMITDLREMVQPRRERRIYPLFTANAEFLFPEDGSWHDWPNVARVNIRIPKWATRAQLVTTIGGLGLFNALVRAEVQHFLGSSIWGGSPTTIDDDQGGGARRLTQVVASTINIPPAMRGTMQPLFLKTWMSTDHTGDLRVDNRSAIVHDVEFQEAPELDPGL</sequence>
<name>A0A1E5NXY9_9ACTN</name>
<keyword evidence="2" id="KW-1185">Reference proteome</keyword>
<evidence type="ECO:0000313" key="1">
    <source>
        <dbReference type="EMBL" id="OEJ21121.1"/>
    </source>
</evidence>
<gene>
    <name evidence="1" type="ORF">BGK67_35100</name>
</gene>
<comment type="caution">
    <text evidence="1">The sequence shown here is derived from an EMBL/GenBank/DDBJ whole genome shotgun (WGS) entry which is preliminary data.</text>
</comment>
<proteinExistence type="predicted"/>